<dbReference type="Pfam" id="PF07030">
    <property type="entry name" value="Phage_Mu_Gp36"/>
    <property type="match status" value="1"/>
</dbReference>
<gene>
    <name evidence="1" type="ordered locus">NMA1844</name>
</gene>
<dbReference type="InterPro" id="IPR009752">
    <property type="entry name" value="Phage_Mu_GpJ"/>
</dbReference>
<dbReference type="GeneID" id="93387740"/>
<evidence type="ECO:0000313" key="1">
    <source>
        <dbReference type="EMBL" id="CAM08964.1"/>
    </source>
</evidence>
<dbReference type="Proteomes" id="UP000000626">
    <property type="component" value="Chromosome"/>
</dbReference>
<sequence>MSYAAVADLVARFGEATITGLTDLSRKGAVDETVAQQALDDAAAEIDGYLMNRYTLPLPKPLRILTVYCCDIAVYRLCTGKRQLTEDIVHRYEAAVKFLQLVAAGKVGLGVTEPAGEKPAVQGNGVMFTTQEKVFGRDSVY</sequence>
<reference evidence="1 2" key="1">
    <citation type="journal article" date="2000" name="Nature">
        <title>Complete DNA sequence of a serogroup A strain of Neisseria meningitidis Z2491.</title>
        <authorList>
            <person name="Parkhill J."/>
            <person name="Achtman M."/>
            <person name="James K.D."/>
            <person name="Bentley S.D."/>
            <person name="Churcher C."/>
            <person name="Klee S.R."/>
            <person name="Morelli G."/>
            <person name="Basham D."/>
            <person name="Brown D."/>
            <person name="Chillingworth T."/>
            <person name="Davies R.M."/>
            <person name="Davis P."/>
            <person name="Devlin K."/>
            <person name="Feltwell T."/>
            <person name="Hamlin N."/>
            <person name="Holroyd S."/>
            <person name="Jagels K."/>
            <person name="Leather S."/>
            <person name="Moule S."/>
            <person name="Mungall K."/>
            <person name="Quail M.A."/>
            <person name="Rajandream M.A."/>
            <person name="Rutherford K.M."/>
            <person name="Simmonds M."/>
            <person name="Skelton J."/>
            <person name="Whitehead S."/>
            <person name="Spratt B.G."/>
            <person name="Barrell B.G."/>
        </authorList>
    </citation>
    <scope>NUCLEOTIDE SEQUENCE [LARGE SCALE GENOMIC DNA]</scope>
    <source>
        <strain evidence="2">DSM 15465 / Z2491</strain>
    </source>
</reference>
<dbReference type="EMBL" id="AL157959">
    <property type="protein sequence ID" value="CAM08964.1"/>
    <property type="molecule type" value="Genomic_DNA"/>
</dbReference>
<organism evidence="1 2">
    <name type="scientific">Neisseria meningitidis serogroup A / serotype 4A (strain DSM 15465 / Z2491)</name>
    <dbReference type="NCBI Taxonomy" id="122587"/>
    <lineage>
        <taxon>Bacteria</taxon>
        <taxon>Pseudomonadati</taxon>
        <taxon>Pseudomonadota</taxon>
        <taxon>Betaproteobacteria</taxon>
        <taxon>Neisseriales</taxon>
        <taxon>Neisseriaceae</taxon>
        <taxon>Neisseria</taxon>
    </lineage>
</organism>
<evidence type="ECO:0000313" key="2">
    <source>
        <dbReference type="Proteomes" id="UP000000626"/>
    </source>
</evidence>
<dbReference type="KEGG" id="nma:NMA1844"/>
<accession>A0A0U1RJT9</accession>
<dbReference type="RefSeq" id="WP_002212733.1">
    <property type="nucleotide sequence ID" value="NC_003116.1"/>
</dbReference>
<dbReference type="AlphaFoldDB" id="A0A0U1RJT9"/>
<evidence type="ECO:0008006" key="3">
    <source>
        <dbReference type="Google" id="ProtNLM"/>
    </source>
</evidence>
<proteinExistence type="predicted"/>
<protein>
    <recommendedName>
        <fullName evidence="3">DUF1320 domain-containing protein</fullName>
    </recommendedName>
</protein>
<dbReference type="HOGENOM" id="CLU_112375_1_1_4"/>
<name>A0A0U1RJT9_NEIMA</name>
<dbReference type="EnsemblBacteria" id="CAM08964">
    <property type="protein sequence ID" value="CAM08964"/>
    <property type="gene ID" value="NMA1844"/>
</dbReference>